<dbReference type="InterPro" id="IPR013656">
    <property type="entry name" value="PAS_4"/>
</dbReference>
<dbReference type="PROSITE" id="PS50887">
    <property type="entry name" value="GGDEF"/>
    <property type="match status" value="1"/>
</dbReference>
<sequence>MPPDPTAAAPRRVRPAYGHVLRLCWTLPEATPDERRRLLNLQAASVAVTGWLGDVVLLVVAAAVLAADPAPPAWAPLWLLAMLGCDLLGRGIGQRAESSSETRGGGPRDFRLAPLCLWLVLKAAVFGSGLAWLYLHRDDTLRVMIAGVSVGAMCGGALRRARLPQAAAVWILVHGVIGVITLALMPRRMETAVFIALLLWVLLLLVTILNISRQFVQACRREFDAERQAHVLQLLLDDVEGASRDWFWDCDDEGRLTHASPRLADWLGCPPAELPGRRLSDTLAGAGVDFSALRQLDARLAAGKPFRELLLPVRRDEHVQRWWSLSAKPLRAADGAAAGWRGVGIDVTESHQHQLALGRLARTDVLTGLSSRLGFNERLRQLRREDGSLQPAALIMLDLDRFKAINDGHGHAVGDQLLQAVARRLATCSGGPDCLARLGGDEFALLLPGEWRDEALARRAEAVLTALRAPLRLGGLQLNVRASLGIAAAPRHATDADALQRAADIALYAAKHRGRDAWALYTPVLGERARQRALLLQDLGHALRDGQLMLDYQLIVDGPAGRPLAAEALLRWRHPHHGAVEPAIFVTLAEEGGQILDIGRWVLRQACRDAAGWSRPLTVAVNLSPVQLRCPGLVDDVAAALHDSGLPPQRLELELTESAVAGDEVADVLRALRALGVRLALDDFGTGHSSLAQLQRHGFDRLKIDRAFVAPLAAADAGQALALVGAIVTLARALGLACTAEGVEQATQEAHLQALGCEAMQGFRYHRPCAAAHLPQSIDTALARAA</sequence>
<evidence type="ECO:0000259" key="4">
    <source>
        <dbReference type="PROSITE" id="PS50887"/>
    </source>
</evidence>
<dbReference type="SUPFAM" id="SSF55785">
    <property type="entry name" value="PYP-like sensor domain (PAS domain)"/>
    <property type="match status" value="1"/>
</dbReference>
<evidence type="ECO:0000259" key="3">
    <source>
        <dbReference type="PROSITE" id="PS50883"/>
    </source>
</evidence>
<evidence type="ECO:0000313" key="6">
    <source>
        <dbReference type="Proteomes" id="UP001368500"/>
    </source>
</evidence>
<dbReference type="Pfam" id="PF00990">
    <property type="entry name" value="GGDEF"/>
    <property type="match status" value="1"/>
</dbReference>
<feature type="transmembrane region" description="Helical" evidence="1">
    <location>
        <begin position="191"/>
        <end position="211"/>
    </location>
</feature>
<comment type="caution">
    <text evidence="5">The sequence shown here is derived from an EMBL/GenBank/DDBJ whole genome shotgun (WGS) entry which is preliminary data.</text>
</comment>
<keyword evidence="1" id="KW-0812">Transmembrane</keyword>
<dbReference type="CDD" id="cd01948">
    <property type="entry name" value="EAL"/>
    <property type="match status" value="1"/>
</dbReference>
<dbReference type="InterPro" id="IPR035965">
    <property type="entry name" value="PAS-like_dom_sf"/>
</dbReference>
<evidence type="ECO:0000256" key="1">
    <source>
        <dbReference type="SAM" id="Phobius"/>
    </source>
</evidence>
<feature type="transmembrane region" description="Helical" evidence="1">
    <location>
        <begin position="166"/>
        <end position="185"/>
    </location>
</feature>
<keyword evidence="6" id="KW-1185">Reference proteome</keyword>
<dbReference type="InterPro" id="IPR029787">
    <property type="entry name" value="Nucleotide_cyclase"/>
</dbReference>
<keyword evidence="1" id="KW-0472">Membrane</keyword>
<dbReference type="Pfam" id="PF00563">
    <property type="entry name" value="EAL"/>
    <property type="match status" value="1"/>
</dbReference>
<dbReference type="Pfam" id="PF08448">
    <property type="entry name" value="PAS_4"/>
    <property type="match status" value="1"/>
</dbReference>
<dbReference type="PANTHER" id="PTHR44757">
    <property type="entry name" value="DIGUANYLATE CYCLASE DGCP"/>
    <property type="match status" value="1"/>
</dbReference>
<dbReference type="SUPFAM" id="SSF55073">
    <property type="entry name" value="Nucleotide cyclase"/>
    <property type="match status" value="1"/>
</dbReference>
<dbReference type="Gene3D" id="3.30.450.20">
    <property type="entry name" value="PAS domain"/>
    <property type="match status" value="1"/>
</dbReference>
<dbReference type="PROSITE" id="PS50883">
    <property type="entry name" value="EAL"/>
    <property type="match status" value="1"/>
</dbReference>
<dbReference type="InterPro" id="IPR001633">
    <property type="entry name" value="EAL_dom"/>
</dbReference>
<evidence type="ECO:0000259" key="2">
    <source>
        <dbReference type="PROSITE" id="PS50113"/>
    </source>
</evidence>
<dbReference type="InterPro" id="IPR000160">
    <property type="entry name" value="GGDEF_dom"/>
</dbReference>
<dbReference type="CDD" id="cd01949">
    <property type="entry name" value="GGDEF"/>
    <property type="match status" value="1"/>
</dbReference>
<dbReference type="Gene3D" id="3.30.70.270">
    <property type="match status" value="1"/>
</dbReference>
<dbReference type="SMART" id="SM00091">
    <property type="entry name" value="PAS"/>
    <property type="match status" value="1"/>
</dbReference>
<dbReference type="SMART" id="SM00267">
    <property type="entry name" value="GGDEF"/>
    <property type="match status" value="1"/>
</dbReference>
<feature type="transmembrane region" description="Helical" evidence="1">
    <location>
        <begin position="112"/>
        <end position="135"/>
    </location>
</feature>
<feature type="transmembrane region" description="Helical" evidence="1">
    <location>
        <begin position="43"/>
        <end position="67"/>
    </location>
</feature>
<reference evidence="5 6" key="1">
    <citation type="submission" date="2024-04" db="EMBL/GenBank/DDBJ databases">
        <title>Novel species of the genus Ideonella isolated from streams.</title>
        <authorList>
            <person name="Lu H."/>
        </authorList>
    </citation>
    <scope>NUCLEOTIDE SEQUENCE [LARGE SCALE GENOMIC DNA]</scope>
    <source>
        <strain evidence="5 6">BYS139W</strain>
    </source>
</reference>
<protein>
    <submittedName>
        <fullName evidence="5">EAL domain-containing protein</fullName>
    </submittedName>
</protein>
<dbReference type="CDD" id="cd00130">
    <property type="entry name" value="PAS"/>
    <property type="match status" value="1"/>
</dbReference>
<dbReference type="PROSITE" id="PS50113">
    <property type="entry name" value="PAC"/>
    <property type="match status" value="1"/>
</dbReference>
<dbReference type="InterPro" id="IPR043128">
    <property type="entry name" value="Rev_trsase/Diguanyl_cyclase"/>
</dbReference>
<dbReference type="NCBIfam" id="TIGR00254">
    <property type="entry name" value="GGDEF"/>
    <property type="match status" value="1"/>
</dbReference>
<dbReference type="InterPro" id="IPR035919">
    <property type="entry name" value="EAL_sf"/>
</dbReference>
<dbReference type="EMBL" id="JBBUTF010000014">
    <property type="protein sequence ID" value="MEK8027472.1"/>
    <property type="molecule type" value="Genomic_DNA"/>
</dbReference>
<feature type="domain" description="GGDEF" evidence="4">
    <location>
        <begin position="390"/>
        <end position="523"/>
    </location>
</feature>
<organism evidence="5 6">
    <name type="scientific">Pseudaquabacterium rugosum</name>
    <dbReference type="NCBI Taxonomy" id="2984194"/>
    <lineage>
        <taxon>Bacteria</taxon>
        <taxon>Pseudomonadati</taxon>
        <taxon>Pseudomonadota</taxon>
        <taxon>Betaproteobacteria</taxon>
        <taxon>Burkholderiales</taxon>
        <taxon>Sphaerotilaceae</taxon>
        <taxon>Pseudaquabacterium</taxon>
    </lineage>
</organism>
<dbReference type="SUPFAM" id="SSF141868">
    <property type="entry name" value="EAL domain-like"/>
    <property type="match status" value="1"/>
</dbReference>
<dbReference type="InterPro" id="IPR000014">
    <property type="entry name" value="PAS"/>
</dbReference>
<feature type="domain" description="PAC" evidence="2">
    <location>
        <begin position="307"/>
        <end position="359"/>
    </location>
</feature>
<dbReference type="SMART" id="SM00052">
    <property type="entry name" value="EAL"/>
    <property type="match status" value="1"/>
</dbReference>
<accession>A0ABU9BC37</accession>
<dbReference type="Proteomes" id="UP001368500">
    <property type="component" value="Unassembled WGS sequence"/>
</dbReference>
<feature type="domain" description="EAL" evidence="3">
    <location>
        <begin position="532"/>
        <end position="782"/>
    </location>
</feature>
<gene>
    <name evidence="5" type="ORF">AACH11_16030</name>
</gene>
<evidence type="ECO:0000313" key="5">
    <source>
        <dbReference type="EMBL" id="MEK8027472.1"/>
    </source>
</evidence>
<keyword evidence="1" id="KW-1133">Transmembrane helix</keyword>
<dbReference type="InterPro" id="IPR000700">
    <property type="entry name" value="PAS-assoc_C"/>
</dbReference>
<feature type="transmembrane region" description="Helical" evidence="1">
    <location>
        <begin position="73"/>
        <end position="92"/>
    </location>
</feature>
<dbReference type="Gene3D" id="3.20.20.450">
    <property type="entry name" value="EAL domain"/>
    <property type="match status" value="1"/>
</dbReference>
<proteinExistence type="predicted"/>
<dbReference type="InterPro" id="IPR052155">
    <property type="entry name" value="Biofilm_reg_signaling"/>
</dbReference>
<name>A0ABU9BC37_9BURK</name>
<dbReference type="PANTHER" id="PTHR44757:SF2">
    <property type="entry name" value="BIOFILM ARCHITECTURE MAINTENANCE PROTEIN MBAA"/>
    <property type="match status" value="1"/>
</dbReference>
<dbReference type="RefSeq" id="WP_341375248.1">
    <property type="nucleotide sequence ID" value="NZ_JBBUTF010000014.1"/>
</dbReference>